<dbReference type="EMBL" id="AP023322">
    <property type="protein sequence ID" value="BCI62338.1"/>
    <property type="molecule type" value="Genomic_DNA"/>
</dbReference>
<keyword evidence="1" id="KW-0472">Membrane</keyword>
<dbReference type="KEGG" id="copr:Cop2CBH44_06910"/>
<keyword evidence="1" id="KW-1133">Transmembrane helix</keyword>
<reference evidence="3" key="1">
    <citation type="submission" date="2020-07" db="EMBL/GenBank/DDBJ databases">
        <title>Complete genome sequencing of Coprobacter sp. strain 2CBH44.</title>
        <authorList>
            <person name="Sakamoto M."/>
            <person name="Murakami T."/>
            <person name="Mori H."/>
        </authorList>
    </citation>
    <scope>NUCLEOTIDE SEQUENCE [LARGE SCALE GENOMIC DNA]</scope>
    <source>
        <strain evidence="3">2CBH44</strain>
    </source>
</reference>
<feature type="transmembrane region" description="Helical" evidence="1">
    <location>
        <begin position="21"/>
        <end position="39"/>
    </location>
</feature>
<accession>A0A7G1HVY2</accession>
<dbReference type="Proteomes" id="UP000594042">
    <property type="component" value="Chromosome"/>
</dbReference>
<evidence type="ECO:0000256" key="1">
    <source>
        <dbReference type="SAM" id="Phobius"/>
    </source>
</evidence>
<name>A0A7G1HVY2_9BACT</name>
<evidence type="ECO:0000313" key="2">
    <source>
        <dbReference type="EMBL" id="BCI62338.1"/>
    </source>
</evidence>
<evidence type="ECO:0000313" key="3">
    <source>
        <dbReference type="Proteomes" id="UP000594042"/>
    </source>
</evidence>
<keyword evidence="3" id="KW-1185">Reference proteome</keyword>
<dbReference type="AlphaFoldDB" id="A0A7G1HVY2"/>
<organism evidence="2 3">
    <name type="scientific">Coprobacter secundus subsp. similis</name>
    <dbReference type="NCBI Taxonomy" id="2751153"/>
    <lineage>
        <taxon>Bacteria</taxon>
        <taxon>Pseudomonadati</taxon>
        <taxon>Bacteroidota</taxon>
        <taxon>Bacteroidia</taxon>
        <taxon>Bacteroidales</taxon>
        <taxon>Barnesiellaceae</taxon>
        <taxon>Coprobacter</taxon>
    </lineage>
</organism>
<protein>
    <submittedName>
        <fullName evidence="2">Uncharacterized protein</fullName>
    </submittedName>
</protein>
<keyword evidence="1" id="KW-0812">Transmembrane</keyword>
<proteinExistence type="predicted"/>
<gene>
    <name evidence="2" type="ORF">Cop2CBH44_06910</name>
</gene>
<sequence>MRFNIAMSVPKLIIQSLTMKLLLFFCLFAFELGLIQNFIRIQKNYKQPLLTYKHKYRINE</sequence>